<sequence>MEKAKINPFQLFVLMTLFELGSAIVISIGIDAKQDAWITILFGLCGGLFIFLIYYYLYMQFPDLPLTEYITKIVGNFLGRLIGVLYILYFLYIGTRVLRDFGDLLLTSTLPETPLFVINLLMIATICYVLYLGIEVLARTGEFFLLVLLLMGLISVLLIVFSGILDFSNLLPILGNGWKPVIYATFPVVFNFPYGEIIVFTMLLPYLNKQSTTLKVGLLALLFSGMLITSTTIINIAVLGVDITARSTFPLLTTVGKIRVLEFLERLDALVVVTLVVGMFFKVAVFVYAGVIGITEMFKLSNHQKVVLPIGLIVLFSSLTIASNFSEHMEEGLYIVPYFLHLPFQVYLPLLFFSITLVRKKLKKLH</sequence>
<feature type="transmembrane region" description="Helical" evidence="8">
    <location>
        <begin position="216"/>
        <end position="241"/>
    </location>
</feature>
<dbReference type="Pfam" id="PF03845">
    <property type="entry name" value="Spore_permease"/>
    <property type="match status" value="1"/>
</dbReference>
<accession>A0A1S2LIT9</accession>
<dbReference type="Proteomes" id="UP000179524">
    <property type="component" value="Unassembled WGS sequence"/>
</dbReference>
<keyword evidence="7 8" id="KW-0472">Membrane</keyword>
<evidence type="ECO:0000256" key="1">
    <source>
        <dbReference type="ARBA" id="ARBA00004141"/>
    </source>
</evidence>
<dbReference type="GO" id="GO:0016020">
    <property type="term" value="C:membrane"/>
    <property type="evidence" value="ECO:0007669"/>
    <property type="project" value="UniProtKB-SubCell"/>
</dbReference>
<feature type="transmembrane region" description="Helical" evidence="8">
    <location>
        <begin position="113"/>
        <end position="131"/>
    </location>
</feature>
<dbReference type="InterPro" id="IPR004761">
    <property type="entry name" value="Spore_GerAB"/>
</dbReference>
<dbReference type="PANTHER" id="PTHR34975">
    <property type="entry name" value="SPORE GERMINATION PROTEIN A2"/>
    <property type="match status" value="1"/>
</dbReference>
<evidence type="ECO:0000256" key="5">
    <source>
        <dbReference type="ARBA" id="ARBA00022692"/>
    </source>
</evidence>
<keyword evidence="3" id="KW-0813">Transport</keyword>
<dbReference type="OrthoDB" id="1891864at2"/>
<comment type="caution">
    <text evidence="9">The sequence shown here is derived from an EMBL/GenBank/DDBJ whole genome shotgun (WGS) entry which is preliminary data.</text>
</comment>
<organism evidence="9 10">
    <name type="scientific">Anaerobacillus alkalilacustris</name>
    <dbReference type="NCBI Taxonomy" id="393763"/>
    <lineage>
        <taxon>Bacteria</taxon>
        <taxon>Bacillati</taxon>
        <taxon>Bacillota</taxon>
        <taxon>Bacilli</taxon>
        <taxon>Bacillales</taxon>
        <taxon>Bacillaceae</taxon>
        <taxon>Anaerobacillus</taxon>
    </lineage>
</organism>
<evidence type="ECO:0000256" key="4">
    <source>
        <dbReference type="ARBA" id="ARBA00022544"/>
    </source>
</evidence>
<dbReference type="RefSeq" id="WP_071310368.1">
    <property type="nucleotide sequence ID" value="NZ_MLQR01000034.1"/>
</dbReference>
<evidence type="ECO:0000256" key="8">
    <source>
        <dbReference type="SAM" id="Phobius"/>
    </source>
</evidence>
<feature type="transmembrane region" description="Helical" evidence="8">
    <location>
        <begin position="143"/>
        <end position="161"/>
    </location>
</feature>
<feature type="transmembrane region" description="Helical" evidence="8">
    <location>
        <begin position="306"/>
        <end position="326"/>
    </location>
</feature>
<dbReference type="PANTHER" id="PTHR34975:SF2">
    <property type="entry name" value="SPORE GERMINATION PROTEIN A2"/>
    <property type="match status" value="1"/>
</dbReference>
<feature type="transmembrane region" description="Helical" evidence="8">
    <location>
        <begin position="12"/>
        <end position="30"/>
    </location>
</feature>
<dbReference type="NCBIfam" id="TIGR00912">
    <property type="entry name" value="2A0309"/>
    <property type="match status" value="1"/>
</dbReference>
<keyword evidence="6 8" id="KW-1133">Transmembrane helix</keyword>
<evidence type="ECO:0000256" key="7">
    <source>
        <dbReference type="ARBA" id="ARBA00023136"/>
    </source>
</evidence>
<feature type="transmembrane region" description="Helical" evidence="8">
    <location>
        <begin position="269"/>
        <end position="294"/>
    </location>
</feature>
<evidence type="ECO:0000256" key="3">
    <source>
        <dbReference type="ARBA" id="ARBA00022448"/>
    </source>
</evidence>
<dbReference type="EMBL" id="MLQR01000034">
    <property type="protein sequence ID" value="OIJ12023.1"/>
    <property type="molecule type" value="Genomic_DNA"/>
</dbReference>
<comment type="subcellular location">
    <subcellularLocation>
        <location evidence="1">Membrane</location>
        <topology evidence="1">Multi-pass membrane protein</topology>
    </subcellularLocation>
</comment>
<proteinExistence type="inferred from homology"/>
<protein>
    <submittedName>
        <fullName evidence="9">Spore gernimation protein KB</fullName>
    </submittedName>
</protein>
<name>A0A1S2LIT9_9BACI</name>
<evidence type="ECO:0000313" key="9">
    <source>
        <dbReference type="EMBL" id="OIJ12023.1"/>
    </source>
</evidence>
<keyword evidence="5 8" id="KW-0812">Transmembrane</keyword>
<feature type="transmembrane region" description="Helical" evidence="8">
    <location>
        <begin position="181"/>
        <end position="204"/>
    </location>
</feature>
<evidence type="ECO:0000313" key="10">
    <source>
        <dbReference type="Proteomes" id="UP000179524"/>
    </source>
</evidence>
<gene>
    <name evidence="9" type="ORF">BKP37_14690</name>
</gene>
<reference evidence="9 10" key="1">
    <citation type="submission" date="2016-10" db="EMBL/GenBank/DDBJ databases">
        <title>Draft genome sequences of four alkaliphilic bacteria belonging to the Anaerobacillus genus.</title>
        <authorList>
            <person name="Bassil N.M."/>
            <person name="Lloyd J.R."/>
        </authorList>
    </citation>
    <scope>NUCLEOTIDE SEQUENCE [LARGE SCALE GENOMIC DNA]</scope>
    <source>
        <strain evidence="9 10">DSM 18345</strain>
    </source>
</reference>
<evidence type="ECO:0000256" key="6">
    <source>
        <dbReference type="ARBA" id="ARBA00022989"/>
    </source>
</evidence>
<feature type="transmembrane region" description="Helical" evidence="8">
    <location>
        <begin position="69"/>
        <end position="93"/>
    </location>
</feature>
<dbReference type="GO" id="GO:0009847">
    <property type="term" value="P:spore germination"/>
    <property type="evidence" value="ECO:0007669"/>
    <property type="project" value="InterPro"/>
</dbReference>
<feature type="transmembrane region" description="Helical" evidence="8">
    <location>
        <begin position="338"/>
        <end position="358"/>
    </location>
</feature>
<feature type="transmembrane region" description="Helical" evidence="8">
    <location>
        <begin position="36"/>
        <end position="57"/>
    </location>
</feature>
<keyword evidence="4" id="KW-0309">Germination</keyword>
<comment type="similarity">
    <text evidence="2">Belongs to the amino acid-polyamine-organocation (APC) superfamily. Spore germination protein (SGP) (TC 2.A.3.9) family.</text>
</comment>
<keyword evidence="10" id="KW-1185">Reference proteome</keyword>
<dbReference type="AlphaFoldDB" id="A0A1S2LIT9"/>
<evidence type="ECO:0000256" key="2">
    <source>
        <dbReference type="ARBA" id="ARBA00007998"/>
    </source>
</evidence>